<gene>
    <name evidence="1" type="ORF">CesoFtcFv8_022267</name>
</gene>
<evidence type="ECO:0000313" key="1">
    <source>
        <dbReference type="EMBL" id="KAK5881474.1"/>
    </source>
</evidence>
<protein>
    <submittedName>
        <fullName evidence="1">Uncharacterized protein</fullName>
    </submittedName>
</protein>
<comment type="caution">
    <text evidence="1">The sequence shown here is derived from an EMBL/GenBank/DDBJ whole genome shotgun (WGS) entry which is preliminary data.</text>
</comment>
<organism evidence="1 2">
    <name type="scientific">Champsocephalus esox</name>
    <name type="common">pike icefish</name>
    <dbReference type="NCBI Taxonomy" id="159716"/>
    <lineage>
        <taxon>Eukaryota</taxon>
        <taxon>Metazoa</taxon>
        <taxon>Chordata</taxon>
        <taxon>Craniata</taxon>
        <taxon>Vertebrata</taxon>
        <taxon>Euteleostomi</taxon>
        <taxon>Actinopterygii</taxon>
        <taxon>Neopterygii</taxon>
        <taxon>Teleostei</taxon>
        <taxon>Neoteleostei</taxon>
        <taxon>Acanthomorphata</taxon>
        <taxon>Eupercaria</taxon>
        <taxon>Perciformes</taxon>
        <taxon>Notothenioidei</taxon>
        <taxon>Channichthyidae</taxon>
        <taxon>Champsocephalus</taxon>
    </lineage>
</organism>
<dbReference type="EMBL" id="JAULUE010002063">
    <property type="protein sequence ID" value="KAK5881474.1"/>
    <property type="molecule type" value="Genomic_DNA"/>
</dbReference>
<reference evidence="1 2" key="1">
    <citation type="journal article" date="2023" name="Mol. Biol. Evol.">
        <title>Genomics of Secondarily Temperate Adaptation in the Only Non-Antarctic Icefish.</title>
        <authorList>
            <person name="Rivera-Colon A.G."/>
            <person name="Rayamajhi N."/>
            <person name="Minhas B.F."/>
            <person name="Madrigal G."/>
            <person name="Bilyk K.T."/>
            <person name="Yoon V."/>
            <person name="Hune M."/>
            <person name="Gregory S."/>
            <person name="Cheng C.H.C."/>
            <person name="Catchen J.M."/>
        </authorList>
    </citation>
    <scope>NUCLEOTIDE SEQUENCE [LARGE SCALE GENOMIC DNA]</scope>
    <source>
        <strain evidence="1">JC2023a</strain>
    </source>
</reference>
<dbReference type="Proteomes" id="UP001335648">
    <property type="component" value="Unassembled WGS sequence"/>
</dbReference>
<dbReference type="AlphaFoldDB" id="A0AAN8BBJ3"/>
<accession>A0AAN8BBJ3</accession>
<evidence type="ECO:0000313" key="2">
    <source>
        <dbReference type="Proteomes" id="UP001335648"/>
    </source>
</evidence>
<proteinExistence type="predicted"/>
<keyword evidence="2" id="KW-1185">Reference proteome</keyword>
<name>A0AAN8BBJ3_9TELE</name>
<sequence length="87" mass="9070">MTQKEEPDSLSQTHSTSLRELCGTAALCRKSSLGAVAPVLGSAATSLPLAPSSPPVLTQIYHPASPPEGCLRATLLGKEGNMQDQRL</sequence>